<accession>A0A9K3PZ30</accession>
<keyword evidence="2" id="KW-1185">Reference proteome</keyword>
<gene>
    <name evidence="1" type="ORF">IV203_038196</name>
</gene>
<dbReference type="Proteomes" id="UP000693970">
    <property type="component" value="Unassembled WGS sequence"/>
</dbReference>
<organism evidence="1 2">
    <name type="scientific">Nitzschia inconspicua</name>
    <dbReference type="NCBI Taxonomy" id="303405"/>
    <lineage>
        <taxon>Eukaryota</taxon>
        <taxon>Sar</taxon>
        <taxon>Stramenopiles</taxon>
        <taxon>Ochrophyta</taxon>
        <taxon>Bacillariophyta</taxon>
        <taxon>Bacillariophyceae</taxon>
        <taxon>Bacillariophycidae</taxon>
        <taxon>Bacillariales</taxon>
        <taxon>Bacillariaceae</taxon>
        <taxon>Nitzschia</taxon>
    </lineage>
</organism>
<protein>
    <submittedName>
        <fullName evidence="1">Uncharacterized protein</fullName>
    </submittedName>
</protein>
<reference evidence="1" key="2">
    <citation type="submission" date="2021-04" db="EMBL/GenBank/DDBJ databases">
        <authorList>
            <person name="Podell S."/>
        </authorList>
    </citation>
    <scope>NUCLEOTIDE SEQUENCE</scope>
    <source>
        <strain evidence="1">Hildebrandi</strain>
    </source>
</reference>
<sequence length="93" mass="10862">MLRSPPVQDNFLTSNHNFRSLLWSLLIALSPQHYQNGRPINHRHQPAIPSVSIPWWTIVATLCWRYPPPRRLGIGGDRAVFEVWLGLEPFPYY</sequence>
<proteinExistence type="predicted"/>
<evidence type="ECO:0000313" key="1">
    <source>
        <dbReference type="EMBL" id="KAG7364993.1"/>
    </source>
</evidence>
<name>A0A9K3PZ30_9STRA</name>
<evidence type="ECO:0000313" key="2">
    <source>
        <dbReference type="Proteomes" id="UP000693970"/>
    </source>
</evidence>
<comment type="caution">
    <text evidence="1">The sequence shown here is derived from an EMBL/GenBank/DDBJ whole genome shotgun (WGS) entry which is preliminary data.</text>
</comment>
<dbReference type="AlphaFoldDB" id="A0A9K3PZ30"/>
<dbReference type="EMBL" id="JAGRRH010000009">
    <property type="protein sequence ID" value="KAG7364993.1"/>
    <property type="molecule type" value="Genomic_DNA"/>
</dbReference>
<reference evidence="1" key="1">
    <citation type="journal article" date="2021" name="Sci. Rep.">
        <title>Diploid genomic architecture of Nitzschia inconspicua, an elite biomass production diatom.</title>
        <authorList>
            <person name="Oliver A."/>
            <person name="Podell S."/>
            <person name="Pinowska A."/>
            <person name="Traller J.C."/>
            <person name="Smith S.R."/>
            <person name="McClure R."/>
            <person name="Beliaev A."/>
            <person name="Bohutskyi P."/>
            <person name="Hill E.A."/>
            <person name="Rabines A."/>
            <person name="Zheng H."/>
            <person name="Allen L.Z."/>
            <person name="Kuo A."/>
            <person name="Grigoriev I.V."/>
            <person name="Allen A.E."/>
            <person name="Hazlebeck D."/>
            <person name="Allen E.E."/>
        </authorList>
    </citation>
    <scope>NUCLEOTIDE SEQUENCE</scope>
    <source>
        <strain evidence="1">Hildebrandi</strain>
    </source>
</reference>